<organism evidence="1 2">
    <name type="scientific">Viridibacterium curvum</name>
    <dbReference type="NCBI Taxonomy" id="1101404"/>
    <lineage>
        <taxon>Bacteria</taxon>
        <taxon>Pseudomonadati</taxon>
        <taxon>Pseudomonadota</taxon>
        <taxon>Betaproteobacteria</taxon>
        <taxon>Rhodocyclales</taxon>
        <taxon>Rhodocyclaceae</taxon>
        <taxon>Viridibacterium</taxon>
    </lineage>
</organism>
<comment type="caution">
    <text evidence="1">The sequence shown here is derived from an EMBL/GenBank/DDBJ whole genome shotgun (WGS) entry which is preliminary data.</text>
</comment>
<keyword evidence="2" id="KW-1185">Reference proteome</keyword>
<dbReference type="EMBL" id="BAABLD010000008">
    <property type="protein sequence ID" value="GAA5165817.1"/>
    <property type="molecule type" value="Genomic_DNA"/>
</dbReference>
<proteinExistence type="predicted"/>
<protein>
    <submittedName>
        <fullName evidence="1">Uncharacterized protein</fullName>
    </submittedName>
</protein>
<sequence length="68" mass="7544">MAVKIMDMRTGETLTDAERYGDEVLNANWLSHPALALGLQTQATQSKHEAAMFTDIDGFLARLYSAQE</sequence>
<name>A0ABP9QQG0_9RHOO</name>
<evidence type="ECO:0000313" key="1">
    <source>
        <dbReference type="EMBL" id="GAA5165817.1"/>
    </source>
</evidence>
<dbReference type="RefSeq" id="WP_345532994.1">
    <property type="nucleotide sequence ID" value="NZ_BAABLD010000008.1"/>
</dbReference>
<gene>
    <name evidence="1" type="ORF">GCM10025770_21940</name>
</gene>
<reference evidence="2" key="1">
    <citation type="journal article" date="2019" name="Int. J. Syst. Evol. Microbiol.">
        <title>The Global Catalogue of Microorganisms (GCM) 10K type strain sequencing project: providing services to taxonomists for standard genome sequencing and annotation.</title>
        <authorList>
            <consortium name="The Broad Institute Genomics Platform"/>
            <consortium name="The Broad Institute Genome Sequencing Center for Infectious Disease"/>
            <person name="Wu L."/>
            <person name="Ma J."/>
        </authorList>
    </citation>
    <scope>NUCLEOTIDE SEQUENCE [LARGE SCALE GENOMIC DNA]</scope>
    <source>
        <strain evidence="2">JCM 18715</strain>
    </source>
</reference>
<dbReference type="Proteomes" id="UP001500547">
    <property type="component" value="Unassembled WGS sequence"/>
</dbReference>
<accession>A0ABP9QQG0</accession>
<evidence type="ECO:0000313" key="2">
    <source>
        <dbReference type="Proteomes" id="UP001500547"/>
    </source>
</evidence>